<evidence type="ECO:0000313" key="2">
    <source>
        <dbReference type="Proteomes" id="UP001153269"/>
    </source>
</evidence>
<name>A0A9N7VLA1_PLEPL</name>
<evidence type="ECO:0000313" key="1">
    <source>
        <dbReference type="EMBL" id="CAB1451283.1"/>
    </source>
</evidence>
<organism evidence="1 2">
    <name type="scientific">Pleuronectes platessa</name>
    <name type="common">European plaice</name>
    <dbReference type="NCBI Taxonomy" id="8262"/>
    <lineage>
        <taxon>Eukaryota</taxon>
        <taxon>Metazoa</taxon>
        <taxon>Chordata</taxon>
        <taxon>Craniata</taxon>
        <taxon>Vertebrata</taxon>
        <taxon>Euteleostomi</taxon>
        <taxon>Actinopterygii</taxon>
        <taxon>Neopterygii</taxon>
        <taxon>Teleostei</taxon>
        <taxon>Neoteleostei</taxon>
        <taxon>Acanthomorphata</taxon>
        <taxon>Carangaria</taxon>
        <taxon>Pleuronectiformes</taxon>
        <taxon>Pleuronectoidei</taxon>
        <taxon>Pleuronectidae</taxon>
        <taxon>Pleuronectes</taxon>
    </lineage>
</organism>
<gene>
    <name evidence="1" type="ORF">PLEPLA_LOCUS38976</name>
</gene>
<evidence type="ECO:0008006" key="3">
    <source>
        <dbReference type="Google" id="ProtNLM"/>
    </source>
</evidence>
<sequence>MSVILLLTQKASGHPRKSSKRQDRLLKLIQLQDSDTTSAEVAQERQQAAKGVGSLTILPKSTAMNKEWYQNILREQLLPTIQEQSGDDQCLFQHDGAPCHKAKMTAEAILRLVNDPVLPFYPLDIALDVQNKLKVVMT</sequence>
<reference evidence="1" key="1">
    <citation type="submission" date="2020-03" db="EMBL/GenBank/DDBJ databases">
        <authorList>
            <person name="Weist P."/>
        </authorList>
    </citation>
    <scope>NUCLEOTIDE SEQUENCE</scope>
</reference>
<proteinExistence type="predicted"/>
<dbReference type="AlphaFoldDB" id="A0A9N7VLA1"/>
<dbReference type="Proteomes" id="UP001153269">
    <property type="component" value="Unassembled WGS sequence"/>
</dbReference>
<comment type="caution">
    <text evidence="1">The sequence shown here is derived from an EMBL/GenBank/DDBJ whole genome shotgun (WGS) entry which is preliminary data.</text>
</comment>
<accession>A0A9N7VLA1</accession>
<dbReference type="InterPro" id="IPR036397">
    <property type="entry name" value="RNaseH_sf"/>
</dbReference>
<dbReference type="Gene3D" id="3.30.420.10">
    <property type="entry name" value="Ribonuclease H-like superfamily/Ribonuclease H"/>
    <property type="match status" value="1"/>
</dbReference>
<dbReference type="GO" id="GO:0003676">
    <property type="term" value="F:nucleic acid binding"/>
    <property type="evidence" value="ECO:0007669"/>
    <property type="project" value="InterPro"/>
</dbReference>
<protein>
    <recommendedName>
        <fullName evidence="3">Tc1-like transposase DDE domain-containing protein</fullName>
    </recommendedName>
</protein>
<dbReference type="EMBL" id="CADEAL010004084">
    <property type="protein sequence ID" value="CAB1451283.1"/>
    <property type="molecule type" value="Genomic_DNA"/>
</dbReference>
<keyword evidence="2" id="KW-1185">Reference proteome</keyword>